<dbReference type="EMBL" id="MU277201">
    <property type="protein sequence ID" value="KAI0063917.1"/>
    <property type="molecule type" value="Genomic_DNA"/>
</dbReference>
<name>A0ACB8T5Z3_9AGAM</name>
<dbReference type="Proteomes" id="UP000814140">
    <property type="component" value="Unassembled WGS sequence"/>
</dbReference>
<evidence type="ECO:0000313" key="2">
    <source>
        <dbReference type="Proteomes" id="UP000814140"/>
    </source>
</evidence>
<comment type="caution">
    <text evidence="1">The sequence shown here is derived from an EMBL/GenBank/DDBJ whole genome shotgun (WGS) entry which is preliminary data.</text>
</comment>
<protein>
    <submittedName>
        <fullName evidence="1">Uncharacterized protein</fullName>
    </submittedName>
</protein>
<proteinExistence type="predicted"/>
<organism evidence="1 2">
    <name type="scientific">Artomyces pyxidatus</name>
    <dbReference type="NCBI Taxonomy" id="48021"/>
    <lineage>
        <taxon>Eukaryota</taxon>
        <taxon>Fungi</taxon>
        <taxon>Dikarya</taxon>
        <taxon>Basidiomycota</taxon>
        <taxon>Agaricomycotina</taxon>
        <taxon>Agaricomycetes</taxon>
        <taxon>Russulales</taxon>
        <taxon>Auriscalpiaceae</taxon>
        <taxon>Artomyces</taxon>
    </lineage>
</organism>
<keyword evidence="2" id="KW-1185">Reference proteome</keyword>
<sequence length="511" mass="57473">MSSYLDLLRFPNEILVQILANLEGKSLLACRTTCRRLDSVVSGSVLLQYKIELMACGMVDGGQALSVAEKLRRLRLYDAAWRNLEWTDHAALPHLADSEPLLMAVADSLVFQLSPFQHDSWTALQRVSSKLRGVQAQHTNFPECIGYDSMLDPSQDLMAYYEASMNPPLNMRCYLQALSTRRVHPLRSMRDPFAGMDERIPIEICGDRILEAVRTQTQIQTDGFGSTSCWDHVVWNWKTGRAELTLADSASKYSRFLDRTRVLTFVDHPKCIQVYTFGAACMSVHTFLLPMRAHRCLIKPSLAHGCPQSSADTGYFHNDPAERLLSLDIHWADGMPEDSPMHVFMDIPLETFRSYISAHPTAGHAAVTVPWQEWGQRTRVAQGYGLWNTELFTHGMRRLDLRPSEGGGGAQLLEVLDYHPGRVGRALARQRRGDAGAETVVEHSDALMGRFTDGVQTSLPCLVKRVPLPEEFARELSDPELLSARLCEDGVIFMEMDPAREGVEKAWAYTF</sequence>
<accession>A0ACB8T5Z3</accession>
<gene>
    <name evidence="1" type="ORF">BV25DRAFT_1990469</name>
</gene>
<reference evidence="1" key="1">
    <citation type="submission" date="2021-03" db="EMBL/GenBank/DDBJ databases">
        <authorList>
            <consortium name="DOE Joint Genome Institute"/>
            <person name="Ahrendt S."/>
            <person name="Looney B.P."/>
            <person name="Miyauchi S."/>
            <person name="Morin E."/>
            <person name="Drula E."/>
            <person name="Courty P.E."/>
            <person name="Chicoki N."/>
            <person name="Fauchery L."/>
            <person name="Kohler A."/>
            <person name="Kuo A."/>
            <person name="Labutti K."/>
            <person name="Pangilinan J."/>
            <person name="Lipzen A."/>
            <person name="Riley R."/>
            <person name="Andreopoulos W."/>
            <person name="He G."/>
            <person name="Johnson J."/>
            <person name="Barry K.W."/>
            <person name="Grigoriev I.V."/>
            <person name="Nagy L."/>
            <person name="Hibbett D."/>
            <person name="Henrissat B."/>
            <person name="Matheny P.B."/>
            <person name="Labbe J."/>
            <person name="Martin F."/>
        </authorList>
    </citation>
    <scope>NUCLEOTIDE SEQUENCE</scope>
    <source>
        <strain evidence="1">HHB10654</strain>
    </source>
</reference>
<reference evidence="1" key="2">
    <citation type="journal article" date="2022" name="New Phytol.">
        <title>Evolutionary transition to the ectomycorrhizal habit in the genomes of a hyperdiverse lineage of mushroom-forming fungi.</title>
        <authorList>
            <person name="Looney B."/>
            <person name="Miyauchi S."/>
            <person name="Morin E."/>
            <person name="Drula E."/>
            <person name="Courty P.E."/>
            <person name="Kohler A."/>
            <person name="Kuo A."/>
            <person name="LaButti K."/>
            <person name="Pangilinan J."/>
            <person name="Lipzen A."/>
            <person name="Riley R."/>
            <person name="Andreopoulos W."/>
            <person name="He G."/>
            <person name="Johnson J."/>
            <person name="Nolan M."/>
            <person name="Tritt A."/>
            <person name="Barry K.W."/>
            <person name="Grigoriev I.V."/>
            <person name="Nagy L.G."/>
            <person name="Hibbett D."/>
            <person name="Henrissat B."/>
            <person name="Matheny P.B."/>
            <person name="Labbe J."/>
            <person name="Martin F.M."/>
        </authorList>
    </citation>
    <scope>NUCLEOTIDE SEQUENCE</scope>
    <source>
        <strain evidence="1">HHB10654</strain>
    </source>
</reference>
<evidence type="ECO:0000313" key="1">
    <source>
        <dbReference type="EMBL" id="KAI0063917.1"/>
    </source>
</evidence>